<protein>
    <submittedName>
        <fullName evidence="2">Duf21 and cbs domain protein</fullName>
    </submittedName>
</protein>
<dbReference type="KEGG" id="slau:SLA_1417"/>
<dbReference type="RefSeq" id="WP_359884832.1">
    <property type="nucleotide sequence ID" value="NZ_JBEYHT010000080.1"/>
</dbReference>
<accession>A0A160NWI9</accession>
<name>A0A160NWI9_STRLU</name>
<reference evidence="2 3" key="1">
    <citation type="journal article" date="2016" name="Genome Announc.">
        <title>Complete Genome Sequence of Thiostrepton-Producing Streptomyces laurentii ATCC 31255.</title>
        <authorList>
            <person name="Doi K."/>
            <person name="Fujino Y."/>
            <person name="Nagayoshi Y."/>
            <person name="Ohshima T."/>
            <person name="Ogata S."/>
        </authorList>
    </citation>
    <scope>NUCLEOTIDE SEQUENCE [LARGE SCALE GENOMIC DNA]</scope>
    <source>
        <strain evidence="2 3">ATCC 31255</strain>
    </source>
</reference>
<dbReference type="AlphaFoldDB" id="A0A160NWI9"/>
<dbReference type="EMBL" id="AP017424">
    <property type="protein sequence ID" value="BAU82356.1"/>
    <property type="molecule type" value="Genomic_DNA"/>
</dbReference>
<keyword evidence="3" id="KW-1185">Reference proteome</keyword>
<evidence type="ECO:0000313" key="2">
    <source>
        <dbReference type="EMBL" id="BAU82356.1"/>
    </source>
</evidence>
<evidence type="ECO:0000313" key="3">
    <source>
        <dbReference type="Proteomes" id="UP000217676"/>
    </source>
</evidence>
<organism evidence="2 3">
    <name type="scientific">Streptomyces laurentii</name>
    <dbReference type="NCBI Taxonomy" id="39478"/>
    <lineage>
        <taxon>Bacteria</taxon>
        <taxon>Bacillati</taxon>
        <taxon>Actinomycetota</taxon>
        <taxon>Actinomycetes</taxon>
        <taxon>Kitasatosporales</taxon>
        <taxon>Streptomycetaceae</taxon>
        <taxon>Streptomyces</taxon>
    </lineage>
</organism>
<feature type="region of interest" description="Disordered" evidence="1">
    <location>
        <begin position="1"/>
        <end position="24"/>
    </location>
</feature>
<gene>
    <name evidence="2" type="ORF">SLA_1417</name>
</gene>
<evidence type="ECO:0000256" key="1">
    <source>
        <dbReference type="SAM" id="MobiDB-lite"/>
    </source>
</evidence>
<sequence>MTRELLNVRLLPADDGPTPLTDEEERRCQAVLFGELGDTIAGRGWARYPAYTPEDRRRLVGVAARLTAHWGQRVYVEAEDPTRVRLSLAGYGITGTTGGTGITGAA</sequence>
<proteinExistence type="predicted"/>
<dbReference type="Proteomes" id="UP000217676">
    <property type="component" value="Chromosome"/>
</dbReference>